<evidence type="ECO:0000256" key="5">
    <source>
        <dbReference type="ARBA" id="ARBA00022989"/>
    </source>
</evidence>
<dbReference type="InterPro" id="IPR000515">
    <property type="entry name" value="MetI-like"/>
</dbReference>
<accession>A0A2U0ZWW4</accession>
<feature type="transmembrane region" description="Helical" evidence="7">
    <location>
        <begin position="82"/>
        <end position="106"/>
    </location>
</feature>
<keyword evidence="4 7" id="KW-0812">Transmembrane</keyword>
<name>A0A2U0ZWW4_9BURK</name>
<comment type="similarity">
    <text evidence="7">Belongs to the binding-protein-dependent transport system permease family.</text>
</comment>
<evidence type="ECO:0000256" key="4">
    <source>
        <dbReference type="ARBA" id="ARBA00022692"/>
    </source>
</evidence>
<proteinExistence type="inferred from homology"/>
<evidence type="ECO:0000256" key="6">
    <source>
        <dbReference type="ARBA" id="ARBA00023136"/>
    </source>
</evidence>
<dbReference type="GO" id="GO:0010438">
    <property type="term" value="P:cellular response to sulfur starvation"/>
    <property type="evidence" value="ECO:0007669"/>
    <property type="project" value="TreeGrafter"/>
</dbReference>
<dbReference type="OrthoDB" id="258894at2"/>
<dbReference type="RefSeq" id="WP_110387750.1">
    <property type="nucleotide sequence ID" value="NZ_JACHVZ010000002.1"/>
</dbReference>
<reference evidence="9 10" key="1">
    <citation type="submission" date="2018-06" db="EMBL/GenBank/DDBJ databases">
        <title>Genomic Encyclopedia of Type Strains, Phase IV (KMG-V): Genome sequencing to study the core and pangenomes of soil and plant-associated prokaryotes.</title>
        <authorList>
            <person name="Whitman W."/>
        </authorList>
    </citation>
    <scope>NUCLEOTIDE SEQUENCE [LARGE SCALE GENOMIC DNA]</scope>
    <source>
        <strain evidence="9 10">SRCL-318</strain>
    </source>
</reference>
<dbReference type="EMBL" id="QJSQ01000025">
    <property type="protein sequence ID" value="PYE17656.1"/>
    <property type="molecule type" value="Genomic_DNA"/>
</dbReference>
<dbReference type="InterPro" id="IPR035906">
    <property type="entry name" value="MetI-like_sf"/>
</dbReference>
<keyword evidence="5 7" id="KW-1133">Transmembrane helix</keyword>
<evidence type="ECO:0000259" key="8">
    <source>
        <dbReference type="PROSITE" id="PS50928"/>
    </source>
</evidence>
<dbReference type="Pfam" id="PF00528">
    <property type="entry name" value="BPD_transp_1"/>
    <property type="match status" value="1"/>
</dbReference>
<dbReference type="GO" id="GO:0055085">
    <property type="term" value="P:transmembrane transport"/>
    <property type="evidence" value="ECO:0007669"/>
    <property type="project" value="InterPro"/>
</dbReference>
<comment type="subcellular location">
    <subcellularLocation>
        <location evidence="1 7">Cell membrane</location>
        <topology evidence="1 7">Multi-pass membrane protein</topology>
    </subcellularLocation>
</comment>
<dbReference type="Proteomes" id="UP000247772">
    <property type="component" value="Unassembled WGS sequence"/>
</dbReference>
<evidence type="ECO:0000256" key="7">
    <source>
        <dbReference type="RuleBase" id="RU363032"/>
    </source>
</evidence>
<evidence type="ECO:0000256" key="3">
    <source>
        <dbReference type="ARBA" id="ARBA00022475"/>
    </source>
</evidence>
<protein>
    <submittedName>
        <fullName evidence="9">NitT/TauT family transport system permease protein</fullName>
    </submittedName>
</protein>
<dbReference type="GO" id="GO:0005886">
    <property type="term" value="C:plasma membrane"/>
    <property type="evidence" value="ECO:0007669"/>
    <property type="project" value="UniProtKB-SubCell"/>
</dbReference>
<dbReference type="AlphaFoldDB" id="A0A2U0ZWW4"/>
<dbReference type="Gene3D" id="1.10.3720.10">
    <property type="entry name" value="MetI-like"/>
    <property type="match status" value="1"/>
</dbReference>
<evidence type="ECO:0000256" key="2">
    <source>
        <dbReference type="ARBA" id="ARBA00022448"/>
    </source>
</evidence>
<keyword evidence="6 7" id="KW-0472">Membrane</keyword>
<dbReference type="SUPFAM" id="SSF161098">
    <property type="entry name" value="MetI-like"/>
    <property type="match status" value="1"/>
</dbReference>
<keyword evidence="2 7" id="KW-0813">Transport</keyword>
<evidence type="ECO:0000313" key="10">
    <source>
        <dbReference type="Proteomes" id="UP000247772"/>
    </source>
</evidence>
<keyword evidence="3" id="KW-1003">Cell membrane</keyword>
<comment type="caution">
    <text evidence="9">The sequence shown here is derived from an EMBL/GenBank/DDBJ whole genome shotgun (WGS) entry which is preliminary data.</text>
</comment>
<feature type="transmembrane region" description="Helical" evidence="7">
    <location>
        <begin position="113"/>
        <end position="135"/>
    </location>
</feature>
<feature type="domain" description="ABC transmembrane type-1" evidence="8">
    <location>
        <begin position="75"/>
        <end position="259"/>
    </location>
</feature>
<dbReference type="PROSITE" id="PS50928">
    <property type="entry name" value="ABC_TM1"/>
    <property type="match status" value="1"/>
</dbReference>
<organism evidence="9 10">
    <name type="scientific">Paraburkholderia silvatlantica</name>
    <dbReference type="NCBI Taxonomy" id="321895"/>
    <lineage>
        <taxon>Bacteria</taxon>
        <taxon>Pseudomonadati</taxon>
        <taxon>Pseudomonadota</taxon>
        <taxon>Betaproteobacteria</taxon>
        <taxon>Burkholderiales</taxon>
        <taxon>Burkholderiaceae</taxon>
        <taxon>Paraburkholderia</taxon>
    </lineage>
</organism>
<evidence type="ECO:0000256" key="1">
    <source>
        <dbReference type="ARBA" id="ARBA00004651"/>
    </source>
</evidence>
<dbReference type="PANTHER" id="PTHR30151:SF25">
    <property type="entry name" value="TAURINE TRANSPORT SYSTEM PERMEASE PROTEIN TAUC"/>
    <property type="match status" value="1"/>
</dbReference>
<feature type="transmembrane region" description="Helical" evidence="7">
    <location>
        <begin position="236"/>
        <end position="255"/>
    </location>
</feature>
<evidence type="ECO:0000313" key="9">
    <source>
        <dbReference type="EMBL" id="PYE17656.1"/>
    </source>
</evidence>
<dbReference type="PANTHER" id="PTHR30151">
    <property type="entry name" value="ALKANE SULFONATE ABC TRANSPORTER-RELATED, MEMBRANE SUBUNIT"/>
    <property type="match status" value="1"/>
</dbReference>
<feature type="transmembrane region" description="Helical" evidence="7">
    <location>
        <begin position="194"/>
        <end position="216"/>
    </location>
</feature>
<gene>
    <name evidence="9" type="ORF">C7410_12530</name>
</gene>
<sequence length="271" mass="29967">MRLINRHPSRIGSMMLLLLPFVVIFAVYFTGSAARLKLNPDDKLLPGAAQMRDAVKSVAFTEDKRTGEYLLWDDTLSSLRRLGIGLVVSAVIALVAAIATGSFPLASATLSPFITVVSMVPPLAVLPILFIVFGLDELSKVVLIVFGITPMIIRDLHARARDIPVELWVKAQTLGATSWTVILRLVLPQLLPRLLVAMRLSLGAAWLFLIAAEAIASTDGLGYRIFLVRRYLSMDLILPYVAWITLLAWLTDELLRRITQWSFPWYGGGGR</sequence>
<dbReference type="CDD" id="cd06261">
    <property type="entry name" value="TM_PBP2"/>
    <property type="match status" value="1"/>
</dbReference>